<sequence>MKSALLLLLSVLGSLRNEASGSQSYDVCHQTCNTDRGLRCEVGCSCGEYYHGWGVCQLKPGWTAERVTAVIEAQAVMEAVLEASGDAVKHGMSKVSKIKMPKIKLPKMKGLRFGIGRLMKLLKTLSRILRFRG</sequence>
<evidence type="ECO:0000313" key="2">
    <source>
        <dbReference type="EMBL" id="JAG92094.1"/>
    </source>
</evidence>
<proteinExistence type="evidence at transcript level"/>
<keyword evidence="1" id="KW-0732">Signal</keyword>
<name>A0A0C9S4D9_AMBAM</name>
<dbReference type="EMBL" id="GBZX01000646">
    <property type="protein sequence ID" value="JAG92094.1"/>
    <property type="molecule type" value="mRNA"/>
</dbReference>
<feature type="chain" id="PRO_5002203260" evidence="1">
    <location>
        <begin position="22"/>
        <end position="133"/>
    </location>
</feature>
<reference evidence="2" key="1">
    <citation type="journal article" date="2015" name="PLoS ONE">
        <title>An Insight into the Sialome of the Lone Star Tick, Amblyomma americanum, with a Glimpse on Its Time Dependent Gene Expression.</title>
        <authorList>
            <person name="Karim S."/>
            <person name="Ribeiro J.M."/>
        </authorList>
    </citation>
    <scope>NUCLEOTIDE SEQUENCE</scope>
    <source>
        <tissue evidence="2">Salivary gland</tissue>
    </source>
</reference>
<organism evidence="2">
    <name type="scientific">Amblyomma americanum</name>
    <name type="common">Lone star tick</name>
    <dbReference type="NCBI Taxonomy" id="6943"/>
    <lineage>
        <taxon>Eukaryota</taxon>
        <taxon>Metazoa</taxon>
        <taxon>Ecdysozoa</taxon>
        <taxon>Arthropoda</taxon>
        <taxon>Chelicerata</taxon>
        <taxon>Arachnida</taxon>
        <taxon>Acari</taxon>
        <taxon>Parasitiformes</taxon>
        <taxon>Ixodida</taxon>
        <taxon>Ixodoidea</taxon>
        <taxon>Ixodidae</taxon>
        <taxon>Amblyomminae</taxon>
        <taxon>Amblyomma</taxon>
    </lineage>
</organism>
<evidence type="ECO:0000256" key="1">
    <source>
        <dbReference type="SAM" id="SignalP"/>
    </source>
</evidence>
<feature type="signal peptide" evidence="1">
    <location>
        <begin position="1"/>
        <end position="21"/>
    </location>
</feature>
<protein>
    <submittedName>
        <fullName evidence="2">Putative secreted protein</fullName>
    </submittedName>
</protein>
<dbReference type="AlphaFoldDB" id="A0A0C9S4D9"/>
<accession>A0A0C9S4D9</accession>